<sequence length="63" mass="6843">MKARALVTLALVALTERSRPYSVLKARPRVQAENEQAPHNCIIASTRGDSVGRSMSSSPRTCC</sequence>
<feature type="compositionally biased region" description="Polar residues" evidence="1">
    <location>
        <begin position="53"/>
        <end position="63"/>
    </location>
</feature>
<feature type="region of interest" description="Disordered" evidence="1">
    <location>
        <begin position="43"/>
        <end position="63"/>
    </location>
</feature>
<protein>
    <recommendedName>
        <fullName evidence="4">Secreted protein</fullName>
    </recommendedName>
</protein>
<name>A0ABV4FNU3_9BRAD</name>
<proteinExistence type="predicted"/>
<dbReference type="Proteomes" id="UP001565369">
    <property type="component" value="Unassembled WGS sequence"/>
</dbReference>
<dbReference type="EMBL" id="JBGBZJ010000003">
    <property type="protein sequence ID" value="MEY9453269.1"/>
    <property type="molecule type" value="Genomic_DNA"/>
</dbReference>
<gene>
    <name evidence="2" type="ORF">ABIG07_002217</name>
</gene>
<evidence type="ECO:0008006" key="4">
    <source>
        <dbReference type="Google" id="ProtNLM"/>
    </source>
</evidence>
<evidence type="ECO:0000313" key="3">
    <source>
        <dbReference type="Proteomes" id="UP001565369"/>
    </source>
</evidence>
<comment type="caution">
    <text evidence="2">The sequence shown here is derived from an EMBL/GenBank/DDBJ whole genome shotgun (WGS) entry which is preliminary data.</text>
</comment>
<accession>A0ABV4FNU3</accession>
<evidence type="ECO:0000313" key="2">
    <source>
        <dbReference type="EMBL" id="MEY9453269.1"/>
    </source>
</evidence>
<reference evidence="2 3" key="1">
    <citation type="submission" date="2024-07" db="EMBL/GenBank/DDBJ databases">
        <title>Genomic Encyclopedia of Type Strains, Phase V (KMG-V): Genome sequencing to study the core and pangenomes of soil and plant-associated prokaryotes.</title>
        <authorList>
            <person name="Whitman W."/>
        </authorList>
    </citation>
    <scope>NUCLEOTIDE SEQUENCE [LARGE SCALE GENOMIC DNA]</scope>
    <source>
        <strain evidence="2 3">USDA 152</strain>
    </source>
</reference>
<keyword evidence="3" id="KW-1185">Reference proteome</keyword>
<evidence type="ECO:0000256" key="1">
    <source>
        <dbReference type="SAM" id="MobiDB-lite"/>
    </source>
</evidence>
<organism evidence="2 3">
    <name type="scientific">Bradyrhizobium ottawaense</name>
    <dbReference type="NCBI Taxonomy" id="931866"/>
    <lineage>
        <taxon>Bacteria</taxon>
        <taxon>Pseudomonadati</taxon>
        <taxon>Pseudomonadota</taxon>
        <taxon>Alphaproteobacteria</taxon>
        <taxon>Hyphomicrobiales</taxon>
        <taxon>Nitrobacteraceae</taxon>
        <taxon>Bradyrhizobium</taxon>
    </lineage>
</organism>